<feature type="region of interest" description="Disordered" evidence="6">
    <location>
        <begin position="154"/>
        <end position="178"/>
    </location>
</feature>
<reference evidence="9 10" key="1">
    <citation type="submission" date="2016-08" db="EMBL/GenBank/DDBJ databases">
        <title>Genome sequence of Clavibacter michiganensis spp strain CFBP8017.</title>
        <authorList>
            <person name="Thapa S.P."/>
            <person name="Coaker G."/>
            <person name="Jacques M.-A."/>
        </authorList>
    </citation>
    <scope>NUCLEOTIDE SEQUENCE [LARGE SCALE GENOMIC DNA]</scope>
    <source>
        <strain evidence="9">CFBP8017</strain>
    </source>
</reference>
<feature type="compositionally biased region" description="Low complexity" evidence="6">
    <location>
        <begin position="160"/>
        <end position="178"/>
    </location>
</feature>
<evidence type="ECO:0000256" key="2">
    <source>
        <dbReference type="ARBA" id="ARBA00009399"/>
    </source>
</evidence>
<comment type="similarity">
    <text evidence="2">Belongs to the GtrA family.</text>
</comment>
<keyword evidence="5 7" id="KW-0472">Membrane</keyword>
<evidence type="ECO:0000256" key="1">
    <source>
        <dbReference type="ARBA" id="ARBA00004141"/>
    </source>
</evidence>
<dbReference type="GO" id="GO:0000271">
    <property type="term" value="P:polysaccharide biosynthetic process"/>
    <property type="evidence" value="ECO:0007669"/>
    <property type="project" value="InterPro"/>
</dbReference>
<dbReference type="GO" id="GO:0005886">
    <property type="term" value="C:plasma membrane"/>
    <property type="evidence" value="ECO:0007669"/>
    <property type="project" value="TreeGrafter"/>
</dbReference>
<dbReference type="EMBL" id="MDJY01000013">
    <property type="protein sequence ID" value="OUE28064.1"/>
    <property type="molecule type" value="Genomic_DNA"/>
</dbReference>
<dbReference type="InterPro" id="IPR007267">
    <property type="entry name" value="GtrA_DPMS_TM"/>
</dbReference>
<dbReference type="Proteomes" id="UP000195011">
    <property type="component" value="Unassembled WGS sequence"/>
</dbReference>
<dbReference type="InterPro" id="IPR051401">
    <property type="entry name" value="GtrA_CellWall_Glycosyl"/>
</dbReference>
<evidence type="ECO:0000259" key="8">
    <source>
        <dbReference type="Pfam" id="PF04138"/>
    </source>
</evidence>
<keyword evidence="3 7" id="KW-0812">Transmembrane</keyword>
<proteinExistence type="inferred from homology"/>
<evidence type="ECO:0000256" key="7">
    <source>
        <dbReference type="SAM" id="Phobius"/>
    </source>
</evidence>
<keyword evidence="4 7" id="KW-1133">Transmembrane helix</keyword>
<evidence type="ECO:0000313" key="10">
    <source>
        <dbReference type="Proteomes" id="UP000195011"/>
    </source>
</evidence>
<dbReference type="PANTHER" id="PTHR38459:SF1">
    <property type="entry name" value="PROPHAGE BACTOPRENOL-LINKED GLUCOSE TRANSLOCASE HOMOLOG"/>
    <property type="match status" value="1"/>
</dbReference>
<evidence type="ECO:0000313" key="9">
    <source>
        <dbReference type="EMBL" id="OUE28064.1"/>
    </source>
</evidence>
<feature type="transmembrane region" description="Helical" evidence="7">
    <location>
        <begin position="73"/>
        <end position="95"/>
    </location>
</feature>
<dbReference type="Pfam" id="PF04138">
    <property type="entry name" value="GtrA_DPMS_TM"/>
    <property type="match status" value="1"/>
</dbReference>
<comment type="caution">
    <text evidence="9">The sequence shown here is derived from an EMBL/GenBank/DDBJ whole genome shotgun (WGS) entry which is preliminary data.</text>
</comment>
<comment type="subcellular location">
    <subcellularLocation>
        <location evidence="1">Membrane</location>
        <topology evidence="1">Multi-pass membrane protein</topology>
    </subcellularLocation>
</comment>
<evidence type="ECO:0000256" key="6">
    <source>
        <dbReference type="SAM" id="MobiDB-lite"/>
    </source>
</evidence>
<protein>
    <submittedName>
        <fullName evidence="9">GtrA-like protein</fullName>
    </submittedName>
</protein>
<evidence type="ECO:0000256" key="5">
    <source>
        <dbReference type="ARBA" id="ARBA00023136"/>
    </source>
</evidence>
<accession>A0A251YUY1</accession>
<gene>
    <name evidence="9" type="ORF">BFL36_02390</name>
</gene>
<feature type="transmembrane region" description="Helical" evidence="7">
    <location>
        <begin position="12"/>
        <end position="33"/>
    </location>
</feature>
<dbReference type="AlphaFoldDB" id="A0A251YUY1"/>
<organism evidence="9 10">
    <name type="scientific">Clavibacter michiganensis</name>
    <dbReference type="NCBI Taxonomy" id="28447"/>
    <lineage>
        <taxon>Bacteria</taxon>
        <taxon>Bacillati</taxon>
        <taxon>Actinomycetota</taxon>
        <taxon>Actinomycetes</taxon>
        <taxon>Micrococcales</taxon>
        <taxon>Microbacteriaceae</taxon>
        <taxon>Clavibacter</taxon>
    </lineage>
</organism>
<evidence type="ECO:0000256" key="4">
    <source>
        <dbReference type="ARBA" id="ARBA00022989"/>
    </source>
</evidence>
<feature type="domain" description="GtrA/DPMS transmembrane" evidence="8">
    <location>
        <begin position="11"/>
        <end position="145"/>
    </location>
</feature>
<dbReference type="RefSeq" id="WP_086516410.1">
    <property type="nucleotide sequence ID" value="NZ_MDJY01000013.1"/>
</dbReference>
<feature type="transmembrane region" description="Helical" evidence="7">
    <location>
        <begin position="39"/>
        <end position="61"/>
    </location>
</feature>
<dbReference type="PANTHER" id="PTHR38459">
    <property type="entry name" value="PROPHAGE BACTOPRENOL-LINKED GLUCOSE TRANSLOCASE HOMOLOG"/>
    <property type="match status" value="1"/>
</dbReference>
<sequence>MTKLLADRRVRFLIAGLLNTALDFVLLNCLILLAGMPVIAANLVSVTVGITISYFLNHFFVFRHGEPVTLGRFLRFLAITGFSSLLLQSGVIWLFEQGFATTFGRSLITFGTTAEQEFVEINVAKATAVLIGLVWNFTLYRLVVFKTPATGGDDDGAGPAGAPAVDGAPAVRAGASAD</sequence>
<evidence type="ECO:0000256" key="3">
    <source>
        <dbReference type="ARBA" id="ARBA00022692"/>
    </source>
</evidence>
<name>A0A251YUY1_9MICO</name>